<evidence type="ECO:0000313" key="1">
    <source>
        <dbReference type="EMBL" id="GIY90638.1"/>
    </source>
</evidence>
<protein>
    <submittedName>
        <fullName evidence="1">Uncharacterized protein</fullName>
    </submittedName>
</protein>
<reference evidence="1 2" key="1">
    <citation type="submission" date="2021-06" db="EMBL/GenBank/DDBJ databases">
        <title>Caerostris extrusa draft genome.</title>
        <authorList>
            <person name="Kono N."/>
            <person name="Arakawa K."/>
        </authorList>
    </citation>
    <scope>NUCLEOTIDE SEQUENCE [LARGE SCALE GENOMIC DNA]</scope>
</reference>
<sequence>MICAAFLPKCICSTRTIQNPRELQNSFFYHSKSSTKRQIEVGAALFVIAQCTGVGNLAENMTIIEKTASPDRCRFACLQMFTRRVGSYTRIRCSVSSIAFYLQWGQNDIF</sequence>
<name>A0AAV4X822_CAEEX</name>
<evidence type="ECO:0000313" key="2">
    <source>
        <dbReference type="Proteomes" id="UP001054945"/>
    </source>
</evidence>
<gene>
    <name evidence="1" type="ORF">CEXT_136561</name>
</gene>
<proteinExistence type="predicted"/>
<comment type="caution">
    <text evidence="1">The sequence shown here is derived from an EMBL/GenBank/DDBJ whole genome shotgun (WGS) entry which is preliminary data.</text>
</comment>
<organism evidence="1 2">
    <name type="scientific">Caerostris extrusa</name>
    <name type="common">Bark spider</name>
    <name type="synonym">Caerostris bankana</name>
    <dbReference type="NCBI Taxonomy" id="172846"/>
    <lineage>
        <taxon>Eukaryota</taxon>
        <taxon>Metazoa</taxon>
        <taxon>Ecdysozoa</taxon>
        <taxon>Arthropoda</taxon>
        <taxon>Chelicerata</taxon>
        <taxon>Arachnida</taxon>
        <taxon>Araneae</taxon>
        <taxon>Araneomorphae</taxon>
        <taxon>Entelegynae</taxon>
        <taxon>Araneoidea</taxon>
        <taxon>Araneidae</taxon>
        <taxon>Caerostris</taxon>
    </lineage>
</organism>
<dbReference type="Proteomes" id="UP001054945">
    <property type="component" value="Unassembled WGS sequence"/>
</dbReference>
<dbReference type="EMBL" id="BPLR01017337">
    <property type="protein sequence ID" value="GIY90638.1"/>
    <property type="molecule type" value="Genomic_DNA"/>
</dbReference>
<dbReference type="AlphaFoldDB" id="A0AAV4X822"/>
<keyword evidence="2" id="KW-1185">Reference proteome</keyword>
<accession>A0AAV4X822</accession>